<keyword evidence="2" id="KW-1003">Cell membrane</keyword>
<keyword evidence="5 6" id="KW-0472">Membrane</keyword>
<feature type="domain" description="ABC3 transporter permease C-terminal" evidence="7">
    <location>
        <begin position="290"/>
        <end position="403"/>
    </location>
</feature>
<evidence type="ECO:0000259" key="8">
    <source>
        <dbReference type="Pfam" id="PF12704"/>
    </source>
</evidence>
<dbReference type="GO" id="GO:0022857">
    <property type="term" value="F:transmembrane transporter activity"/>
    <property type="evidence" value="ECO:0007669"/>
    <property type="project" value="TreeGrafter"/>
</dbReference>
<comment type="subcellular location">
    <subcellularLocation>
        <location evidence="1">Cell membrane</location>
        <topology evidence="1">Multi-pass membrane protein</topology>
    </subcellularLocation>
</comment>
<evidence type="ECO:0000256" key="4">
    <source>
        <dbReference type="ARBA" id="ARBA00022989"/>
    </source>
</evidence>
<organism evidence="9 10">
    <name type="scientific">Ginsengibacter hankyongi</name>
    <dbReference type="NCBI Taxonomy" id="2607284"/>
    <lineage>
        <taxon>Bacteria</taxon>
        <taxon>Pseudomonadati</taxon>
        <taxon>Bacteroidota</taxon>
        <taxon>Chitinophagia</taxon>
        <taxon>Chitinophagales</taxon>
        <taxon>Chitinophagaceae</taxon>
        <taxon>Ginsengibacter</taxon>
    </lineage>
</organism>
<comment type="caution">
    <text evidence="9">The sequence shown here is derived from an EMBL/GenBank/DDBJ whole genome shotgun (WGS) entry which is preliminary data.</text>
</comment>
<feature type="transmembrane region" description="Helical" evidence="6">
    <location>
        <begin position="671"/>
        <end position="693"/>
    </location>
</feature>
<name>A0A5J5IQJ4_9BACT</name>
<keyword evidence="3 6" id="KW-0812">Transmembrane</keyword>
<evidence type="ECO:0000256" key="2">
    <source>
        <dbReference type="ARBA" id="ARBA00022475"/>
    </source>
</evidence>
<accession>A0A5J5IQJ4</accession>
<dbReference type="EMBL" id="VYQF01000001">
    <property type="protein sequence ID" value="KAA9042217.1"/>
    <property type="molecule type" value="Genomic_DNA"/>
</dbReference>
<feature type="transmembrane region" description="Helical" evidence="6">
    <location>
        <begin position="335"/>
        <end position="358"/>
    </location>
</feature>
<dbReference type="InterPro" id="IPR003838">
    <property type="entry name" value="ABC3_permease_C"/>
</dbReference>
<feature type="transmembrane region" description="Helical" evidence="6">
    <location>
        <begin position="21"/>
        <end position="41"/>
    </location>
</feature>
<keyword evidence="4 6" id="KW-1133">Transmembrane helix</keyword>
<feature type="transmembrane region" description="Helical" evidence="6">
    <location>
        <begin position="378"/>
        <end position="401"/>
    </location>
</feature>
<dbReference type="GO" id="GO:0005886">
    <property type="term" value="C:plasma membrane"/>
    <property type="evidence" value="ECO:0007669"/>
    <property type="project" value="UniProtKB-SubCell"/>
</dbReference>
<dbReference type="Proteomes" id="UP000326903">
    <property type="component" value="Unassembled WGS sequence"/>
</dbReference>
<feature type="transmembrane region" description="Helical" evidence="6">
    <location>
        <begin position="720"/>
        <end position="739"/>
    </location>
</feature>
<dbReference type="InterPro" id="IPR050250">
    <property type="entry name" value="Macrolide_Exporter_MacB"/>
</dbReference>
<keyword evidence="10" id="KW-1185">Reference proteome</keyword>
<proteinExistence type="predicted"/>
<dbReference type="AlphaFoldDB" id="A0A5J5IQJ4"/>
<dbReference type="Pfam" id="PF02687">
    <property type="entry name" value="FtsX"/>
    <property type="match status" value="2"/>
</dbReference>
<dbReference type="PANTHER" id="PTHR30572:SF18">
    <property type="entry name" value="ABC-TYPE MACROLIDE FAMILY EXPORT SYSTEM PERMEASE COMPONENT 2"/>
    <property type="match status" value="1"/>
</dbReference>
<evidence type="ECO:0000256" key="1">
    <source>
        <dbReference type="ARBA" id="ARBA00004651"/>
    </source>
</evidence>
<dbReference type="PANTHER" id="PTHR30572">
    <property type="entry name" value="MEMBRANE COMPONENT OF TRANSPORTER-RELATED"/>
    <property type="match status" value="1"/>
</dbReference>
<feature type="transmembrane region" description="Helical" evidence="6">
    <location>
        <begin position="287"/>
        <end position="307"/>
    </location>
</feature>
<evidence type="ECO:0000259" key="7">
    <source>
        <dbReference type="Pfam" id="PF02687"/>
    </source>
</evidence>
<evidence type="ECO:0000313" key="9">
    <source>
        <dbReference type="EMBL" id="KAA9042217.1"/>
    </source>
</evidence>
<dbReference type="InterPro" id="IPR025857">
    <property type="entry name" value="MacB_PCD"/>
</dbReference>
<evidence type="ECO:0000256" key="6">
    <source>
        <dbReference type="SAM" id="Phobius"/>
    </source>
</evidence>
<protein>
    <submittedName>
        <fullName evidence="9">FtsX-like permease family protein</fullName>
    </submittedName>
</protein>
<sequence>MIKNYLKVAWRNLVRNKAFSAINILGLSLGLTCSMLIILWIKDERSVDGFHKNGKQLYQVYERWISNGKPDASYPTQGLLADELKKVIPEIEYTAATDYAAAPGTQSTFEANNKVNKNSGKFAGLDFFRMFSYKLLQGNAASLLNAPNSIAISRNMANIFFGSPANAIGKTIHFENKEDLQVTGVFENIPANSSQQFDFIRSWIDYVKQNNWVHNWGNTSPETFVQLRTDANPAAVQAKIKDFLYCYADKDPAVTMELALQPFPEKYLHSNFSNGKVDGGRIEYVKLFTLVAIFIMLIACINFMNLATARASKRAKEVGLRKVVGASRSSLVGQFIGEAMLLTLLSVIIAITATTLLLPAFNGLAGKHLVLPVSQPAFWMASVSLLVVTGLAAGSYPAFFLSSLKPVRVLKGTLKFSHAATFFRQGMVVFQFALSIILIVGMIVIYRQMNFIQNKNLGYDRENLIYIPIEGELINKYEVFKEEANQMPSIVDISKMRNSPTIIEHHTNSISWPGKDPNSNVSFADGVVGYDFVKTMKLQLKDGRDFSKDYADSASYILNETAVDKIGYTNPVGKQVTWGNHPGTIIGVIKDFHFSSLHDPIDPLIVRLDEKWPWGTILVRTRAGKAKDAIAGLQNICKKLNPKFPFTYQFSNLELANLYKSEQVMSKLSDYFASLAILISCLGLFGLATFVAAQRTKEIGVRKVLGASVTNIVTMFSGNFLELVGMAILVAFPVAWWAMNNWLQNFAYKIHIEWWMFAIAGIVTIIIALLTVSYQSIKAALSNPVKSLRTE</sequence>
<evidence type="ECO:0000256" key="5">
    <source>
        <dbReference type="ARBA" id="ARBA00023136"/>
    </source>
</evidence>
<feature type="domain" description="ABC3 transporter permease C-terminal" evidence="7">
    <location>
        <begin position="672"/>
        <end position="781"/>
    </location>
</feature>
<dbReference type="Pfam" id="PF12704">
    <property type="entry name" value="MacB_PCD"/>
    <property type="match status" value="2"/>
</dbReference>
<gene>
    <name evidence="9" type="ORF">FW778_09455</name>
</gene>
<dbReference type="RefSeq" id="WP_150414346.1">
    <property type="nucleotide sequence ID" value="NZ_VYQF01000001.1"/>
</dbReference>
<reference evidence="9 10" key="1">
    <citation type="submission" date="2019-09" db="EMBL/GenBank/DDBJ databases">
        <title>Draft genome sequence of Ginsengibacter sp. BR5-29.</title>
        <authorList>
            <person name="Im W.-T."/>
        </authorList>
    </citation>
    <scope>NUCLEOTIDE SEQUENCE [LARGE SCALE GENOMIC DNA]</scope>
    <source>
        <strain evidence="9 10">BR5-29</strain>
    </source>
</reference>
<feature type="domain" description="MacB-like periplasmic core" evidence="8">
    <location>
        <begin position="433"/>
        <end position="630"/>
    </location>
</feature>
<evidence type="ECO:0000256" key="3">
    <source>
        <dbReference type="ARBA" id="ARBA00022692"/>
    </source>
</evidence>
<evidence type="ECO:0000313" key="10">
    <source>
        <dbReference type="Proteomes" id="UP000326903"/>
    </source>
</evidence>
<feature type="transmembrane region" description="Helical" evidence="6">
    <location>
        <begin position="422"/>
        <end position="446"/>
    </location>
</feature>
<feature type="domain" description="MacB-like periplasmic core" evidence="8">
    <location>
        <begin position="20"/>
        <end position="242"/>
    </location>
</feature>
<feature type="transmembrane region" description="Helical" evidence="6">
    <location>
        <begin position="754"/>
        <end position="774"/>
    </location>
</feature>